<dbReference type="Pfam" id="PF00612">
    <property type="entry name" value="IQ"/>
    <property type="match status" value="1"/>
</dbReference>
<evidence type="ECO:0000313" key="7">
    <source>
        <dbReference type="Proteomes" id="UP001274830"/>
    </source>
</evidence>
<dbReference type="EMBL" id="JAUTXT010000017">
    <property type="protein sequence ID" value="KAK3674946.1"/>
    <property type="molecule type" value="Genomic_DNA"/>
</dbReference>
<dbReference type="GO" id="GO:0005737">
    <property type="term" value="C:cytoplasm"/>
    <property type="evidence" value="ECO:0007669"/>
    <property type="project" value="UniProtKB-SubCell"/>
</dbReference>
<dbReference type="Proteomes" id="UP001274830">
    <property type="component" value="Unassembled WGS sequence"/>
</dbReference>
<evidence type="ECO:0000256" key="5">
    <source>
        <dbReference type="SAM" id="MobiDB-lite"/>
    </source>
</evidence>
<dbReference type="PANTHER" id="PTHR31250">
    <property type="entry name" value="IQ DOMAIN-CONTAINING PROTEIN IQM3"/>
    <property type="match status" value="1"/>
</dbReference>
<proteinExistence type="predicted"/>
<evidence type="ECO:0000256" key="3">
    <source>
        <dbReference type="ARBA" id="ARBA00022490"/>
    </source>
</evidence>
<dbReference type="GO" id="GO:0005634">
    <property type="term" value="C:nucleus"/>
    <property type="evidence" value="ECO:0007669"/>
    <property type="project" value="UniProtKB-SubCell"/>
</dbReference>
<evidence type="ECO:0000313" key="6">
    <source>
        <dbReference type="EMBL" id="KAK3674946.1"/>
    </source>
</evidence>
<sequence length="474" mass="54230">MAEGTSEARKRTKSHQEYLTRLQRPTILTMNHISAIQQHKEAIIDAKYHDDVQYQAALTIQKAYRGYRDRRQMDGMILDPSSRWTEALREIRYRNATASSPEARPDGKDRSLSNAEKAKANWIKVGQVAEHAAGDSCVPVQSNDSGSQAPPADSLFLDLRYFLEMVDVKHRYGTNLQVYHEEWQRSITKQNFFEWLDHGEKLDHERVRYLSREERKEYEVQVDNNGKLCWLKNTQPITTSSDLYKDSAHGIVTQDSPDAPYVPELEEASDDELELRDAQTDHQAAIKDESHRRHFHVLPATVLNHLLRASVRPGTWIYVADTIGRLYVGIKSSGAFQHASFLAGARISSAGLIGIENGQLTYLSPLSGHYRPTTKSFTTFVESLKQQNADLSRLRISRAYDLLLGTEYYGRTKKGVGKLLGKSHDGERAKAKPRVQSHYTATDLVQRDWEEDHDHPKRMQKLKEDLHIRRRSPG</sequence>
<dbReference type="InterPro" id="IPR000048">
    <property type="entry name" value="IQ_motif_EF-hand-BS"/>
</dbReference>
<gene>
    <name evidence="6" type="ORF">LTR78_005290</name>
</gene>
<keyword evidence="4" id="KW-0539">Nucleus</keyword>
<keyword evidence="7" id="KW-1185">Reference proteome</keyword>
<accession>A0AAE0WNG5</accession>
<dbReference type="CDD" id="cd23767">
    <property type="entry name" value="IQCD"/>
    <property type="match status" value="1"/>
</dbReference>
<dbReference type="AlphaFoldDB" id="A0AAE0WNG5"/>
<comment type="subcellular location">
    <subcellularLocation>
        <location evidence="2">Cytoplasm</location>
    </subcellularLocation>
    <subcellularLocation>
        <location evidence="1">Nucleus</location>
    </subcellularLocation>
</comment>
<dbReference type="InterPro" id="IPR044159">
    <property type="entry name" value="IQM"/>
</dbReference>
<evidence type="ECO:0008006" key="8">
    <source>
        <dbReference type="Google" id="ProtNLM"/>
    </source>
</evidence>
<protein>
    <recommendedName>
        <fullName evidence="8">Iq calmodulin-binding motif protein</fullName>
    </recommendedName>
</protein>
<comment type="caution">
    <text evidence="6">The sequence shown here is derived from an EMBL/GenBank/DDBJ whole genome shotgun (WGS) entry which is preliminary data.</text>
</comment>
<keyword evidence="3" id="KW-0963">Cytoplasm</keyword>
<evidence type="ECO:0000256" key="4">
    <source>
        <dbReference type="ARBA" id="ARBA00023242"/>
    </source>
</evidence>
<organism evidence="6 7">
    <name type="scientific">Recurvomyces mirabilis</name>
    <dbReference type="NCBI Taxonomy" id="574656"/>
    <lineage>
        <taxon>Eukaryota</taxon>
        <taxon>Fungi</taxon>
        <taxon>Dikarya</taxon>
        <taxon>Ascomycota</taxon>
        <taxon>Pezizomycotina</taxon>
        <taxon>Dothideomycetes</taxon>
        <taxon>Dothideomycetidae</taxon>
        <taxon>Mycosphaerellales</taxon>
        <taxon>Teratosphaeriaceae</taxon>
        <taxon>Recurvomyces</taxon>
    </lineage>
</organism>
<reference evidence="6" key="1">
    <citation type="submission" date="2023-07" db="EMBL/GenBank/DDBJ databases">
        <title>Black Yeasts Isolated from many extreme environments.</title>
        <authorList>
            <person name="Coleine C."/>
            <person name="Stajich J.E."/>
            <person name="Selbmann L."/>
        </authorList>
    </citation>
    <scope>NUCLEOTIDE SEQUENCE</scope>
    <source>
        <strain evidence="6">CCFEE 5485</strain>
    </source>
</reference>
<feature type="region of interest" description="Disordered" evidence="5">
    <location>
        <begin position="447"/>
        <end position="474"/>
    </location>
</feature>
<feature type="compositionally biased region" description="Basic and acidic residues" evidence="5">
    <location>
        <begin position="447"/>
        <end position="467"/>
    </location>
</feature>
<name>A0AAE0WNG5_9PEZI</name>
<evidence type="ECO:0000256" key="1">
    <source>
        <dbReference type="ARBA" id="ARBA00004123"/>
    </source>
</evidence>
<dbReference type="PROSITE" id="PS50096">
    <property type="entry name" value="IQ"/>
    <property type="match status" value="1"/>
</dbReference>
<dbReference type="PANTHER" id="PTHR31250:SF27">
    <property type="entry name" value="IQ DOMAIN-CONTAINING PROTEIN IQM5"/>
    <property type="match status" value="1"/>
</dbReference>
<evidence type="ECO:0000256" key="2">
    <source>
        <dbReference type="ARBA" id="ARBA00004496"/>
    </source>
</evidence>